<evidence type="ECO:0000256" key="1">
    <source>
        <dbReference type="SAM" id="Coils"/>
    </source>
</evidence>
<organism evidence="3 4">
    <name type="scientific">Eimeria acervulina</name>
    <name type="common">Coccidian parasite</name>
    <dbReference type="NCBI Taxonomy" id="5801"/>
    <lineage>
        <taxon>Eukaryota</taxon>
        <taxon>Sar</taxon>
        <taxon>Alveolata</taxon>
        <taxon>Apicomplexa</taxon>
        <taxon>Conoidasida</taxon>
        <taxon>Coccidia</taxon>
        <taxon>Eucoccidiorida</taxon>
        <taxon>Eimeriorina</taxon>
        <taxon>Eimeriidae</taxon>
        <taxon>Eimeria</taxon>
    </lineage>
</organism>
<gene>
    <name evidence="3" type="ORF">EAH_00019200</name>
</gene>
<name>U6G971_EIMAC</name>
<dbReference type="GeneID" id="25269990"/>
<feature type="compositionally biased region" description="Polar residues" evidence="2">
    <location>
        <begin position="185"/>
        <end position="198"/>
    </location>
</feature>
<evidence type="ECO:0000313" key="3">
    <source>
        <dbReference type="EMBL" id="CDI76680.1"/>
    </source>
</evidence>
<dbReference type="OrthoDB" id="348353at2759"/>
<proteinExistence type="predicted"/>
<dbReference type="Proteomes" id="UP000018050">
    <property type="component" value="Unassembled WGS sequence"/>
</dbReference>
<evidence type="ECO:0000313" key="4">
    <source>
        <dbReference type="Proteomes" id="UP000018050"/>
    </source>
</evidence>
<reference evidence="3" key="2">
    <citation type="submission" date="2013-10" db="EMBL/GenBank/DDBJ databases">
        <authorList>
            <person name="Aslett M."/>
        </authorList>
    </citation>
    <scope>NUCLEOTIDE SEQUENCE</scope>
    <source>
        <strain evidence="3">Houghton</strain>
    </source>
</reference>
<keyword evidence="4" id="KW-1185">Reference proteome</keyword>
<accession>U6G971</accession>
<feature type="coiled-coil region" evidence="1">
    <location>
        <begin position="330"/>
        <end position="364"/>
    </location>
</feature>
<dbReference type="EMBL" id="HG670442">
    <property type="protein sequence ID" value="CDI76680.1"/>
    <property type="molecule type" value="Genomic_DNA"/>
</dbReference>
<dbReference type="RefSeq" id="XP_013252827.1">
    <property type="nucleotide sequence ID" value="XM_013397373.1"/>
</dbReference>
<protein>
    <submittedName>
        <fullName evidence="3">Uncharacterized protein</fullName>
    </submittedName>
</protein>
<dbReference type="AlphaFoldDB" id="U6G971"/>
<sequence length="524" mass="58038">MPSQFRFSHGGCVKANASSVQRPAGRQLHSFSSAPQAGDGAFPFPVVLGVPFGFFCFHAQQVFCEGIEYSLPFGKGSSEHAHIQAGKLDPASRNKISPGDALNCHGAYTAARFSLSATIFSIARRFRCLRELGSAETVARGIPGRILSVAESGSFRNCNEGSSDLLLAASPISSAPPGSVHRRQGSSTPTVFPLQKTNRNPDHKQGFTRRHIGEREEKIALRTFKPSLYYAASPLEHFPYESDYRRLQHALLIPAAEAKNLTEKDMKLLHEADSQLRCMLADRSRLATALRKSIEEWQRLVAHKSRFNSKTEPSGRSFGRLRHLMQQAISTGLEMKINSLTAKISELERELELLRSTLRGILRQRRQRALSLLLVARRRLTGAAMTAKEANALSIANLIVKGHKRRNYVPSPAEGEEILKIGVELSEALEDAELRLSSLLGKATSDTSPRFEKINPVSIGLKEHLEKCAAVQKEAESYALQLRSLFNTFPVDKFKEVIKNVESGALQLRRKSERALQFLQGESC</sequence>
<dbReference type="OMA" id="HMTANER"/>
<evidence type="ECO:0000256" key="2">
    <source>
        <dbReference type="SAM" id="MobiDB-lite"/>
    </source>
</evidence>
<reference evidence="3" key="1">
    <citation type="submission" date="2013-10" db="EMBL/GenBank/DDBJ databases">
        <title>Genomic analysis of the causative agents of coccidiosis in chickens.</title>
        <authorList>
            <person name="Reid A.J."/>
            <person name="Blake D."/>
            <person name="Billington K."/>
            <person name="Browne H."/>
            <person name="Dunn M."/>
            <person name="Hung S."/>
            <person name="Kawahara F."/>
            <person name="Miranda-Saavedra D."/>
            <person name="Mourier T."/>
            <person name="Nagra H."/>
            <person name="Otto T.D."/>
            <person name="Rawlings N."/>
            <person name="Sanchez A."/>
            <person name="Sanders M."/>
            <person name="Subramaniam C."/>
            <person name="Tay Y."/>
            <person name="Dear P."/>
            <person name="Doerig C."/>
            <person name="Gruber A."/>
            <person name="Parkinson J."/>
            <person name="Shirley M."/>
            <person name="Wan K.L."/>
            <person name="Berriman M."/>
            <person name="Tomley F."/>
            <person name="Pain A."/>
        </authorList>
    </citation>
    <scope>NUCLEOTIDE SEQUENCE</scope>
    <source>
        <strain evidence="3">Houghton</strain>
    </source>
</reference>
<feature type="region of interest" description="Disordered" evidence="2">
    <location>
        <begin position="174"/>
        <end position="205"/>
    </location>
</feature>
<dbReference type="VEuPathDB" id="ToxoDB:EAH_00019200"/>
<keyword evidence="1" id="KW-0175">Coiled coil</keyword>